<dbReference type="SUPFAM" id="SSF54001">
    <property type="entry name" value="Cysteine proteinases"/>
    <property type="match status" value="1"/>
</dbReference>
<dbReference type="InterPro" id="IPR038765">
    <property type="entry name" value="Papain-like_cys_pep_sf"/>
</dbReference>
<feature type="transmembrane region" description="Helical" evidence="1">
    <location>
        <begin position="12"/>
        <end position="37"/>
    </location>
</feature>
<keyword evidence="3" id="KW-1185">Reference proteome</keyword>
<dbReference type="EMBL" id="WTVR01000058">
    <property type="protein sequence ID" value="NMF90947.1"/>
    <property type="molecule type" value="Genomic_DNA"/>
</dbReference>
<dbReference type="PANTHER" id="PTHR39327:SF1">
    <property type="entry name" value="BLR5470 PROTEIN"/>
    <property type="match status" value="1"/>
</dbReference>
<proteinExistence type="predicted"/>
<evidence type="ECO:0000313" key="2">
    <source>
        <dbReference type="EMBL" id="NMF90947.1"/>
    </source>
</evidence>
<sequence length="235" mass="25930">MTGASCPHRQHAFPGVLSAVVFSLAAIASLVFGLSFAAPDLDRMLRLARERYGAEAAESVGAWRQMLGDAAALDEQDKLQRVNTFFNRRTAFEDDSVIWQQKDYWATPLETLGRRAGDCEDFSIAKYMSLRLLGIPADKLRLIYVRASMGAPGSGISQAHMVLGYYPSPADEPLVLDNLIGDIRTASRRPDLFPIFSFNAEGLWVSGASSSSADPTTRLSRWRSVLERMREDGLP</sequence>
<comment type="caution">
    <text evidence="2">The sequence shown here is derived from an EMBL/GenBank/DDBJ whole genome shotgun (WGS) entry which is preliminary data.</text>
</comment>
<organism evidence="2 3">
    <name type="scientific">Aromatoleum petrolei</name>
    <dbReference type="NCBI Taxonomy" id="76116"/>
    <lineage>
        <taxon>Bacteria</taxon>
        <taxon>Pseudomonadati</taxon>
        <taxon>Pseudomonadota</taxon>
        <taxon>Betaproteobacteria</taxon>
        <taxon>Rhodocyclales</taxon>
        <taxon>Rhodocyclaceae</taxon>
        <taxon>Aromatoleum</taxon>
    </lineage>
</organism>
<keyword evidence="1" id="KW-0812">Transmembrane</keyword>
<dbReference type="InterPro" id="IPR010319">
    <property type="entry name" value="Transglutaminase-like_Cys_pept"/>
</dbReference>
<dbReference type="PANTHER" id="PTHR39327">
    <property type="match status" value="1"/>
</dbReference>
<dbReference type="Pfam" id="PF06035">
    <property type="entry name" value="Peptidase_C93"/>
    <property type="match status" value="1"/>
</dbReference>
<dbReference type="Proteomes" id="UP000652074">
    <property type="component" value="Unassembled WGS sequence"/>
</dbReference>
<keyword evidence="1" id="KW-1133">Transmembrane helix</keyword>
<gene>
    <name evidence="2" type="ORF">GPA26_21010</name>
</gene>
<name>A0ABX1MSK7_9RHOO</name>
<evidence type="ECO:0000313" key="3">
    <source>
        <dbReference type="Proteomes" id="UP000652074"/>
    </source>
</evidence>
<evidence type="ECO:0000256" key="1">
    <source>
        <dbReference type="SAM" id="Phobius"/>
    </source>
</evidence>
<reference evidence="2 3" key="1">
    <citation type="submission" date="2019-12" db="EMBL/GenBank/DDBJ databases">
        <title>Comparative genomics gives insights into the taxonomy of the Azoarcus-Aromatoleum group and reveals separate origins of nif in the plant-associated Azoarcus and non-plant-associated Aromatoleum sub-groups.</title>
        <authorList>
            <person name="Lafos M."/>
            <person name="Maluk M."/>
            <person name="Batista M."/>
            <person name="Junghare M."/>
            <person name="Carmona M."/>
            <person name="Faoro H."/>
            <person name="Cruz L.M."/>
            <person name="Battistoni F."/>
            <person name="De Souza E."/>
            <person name="Pedrosa F."/>
            <person name="Chen W.-M."/>
            <person name="Poole P.S."/>
            <person name="Dixon R.A."/>
            <person name="James E.K."/>
        </authorList>
    </citation>
    <scope>NUCLEOTIDE SEQUENCE [LARGE SCALE GENOMIC DNA]</scope>
    <source>
        <strain evidence="2 3">ToN1</strain>
    </source>
</reference>
<accession>A0ABX1MSK7</accession>
<keyword evidence="1" id="KW-0472">Membrane</keyword>
<dbReference type="Gene3D" id="3.10.620.30">
    <property type="match status" value="1"/>
</dbReference>
<protein>
    <submittedName>
        <fullName evidence="2">Transglutaminase</fullName>
    </submittedName>
</protein>